<sequence length="198" mass="21877">MKALIQNLKANGFEVLQAKDSKEALSIAKTFIKDGLKIGLGGSESVKEIGLLDYLIGLKNITLFNQYEAGISMEENLNCRRNGLLSDLYITSSNAVTLNGWLVNVDGTGNRVAAQIFGPKKVLLVVGKNKIVLNLEKAIERIEKIAAVKNADRINKTAIKYGKIRTYTPEELCNKYSIIKRDESARTTIILVDEELGY</sequence>
<comment type="caution">
    <text evidence="3">The sequence shown here is derived from an EMBL/GenBank/DDBJ whole genome shotgun (WGS) entry which is preliminary data.</text>
</comment>
<dbReference type="RefSeq" id="WP_101637630.1">
    <property type="nucleotide sequence ID" value="NZ_JAPXGO010000008.1"/>
</dbReference>
<name>A0A2I1N8L7_9BACT</name>
<evidence type="ECO:0000259" key="1">
    <source>
        <dbReference type="Pfam" id="PF02589"/>
    </source>
</evidence>
<dbReference type="Proteomes" id="UP001075225">
    <property type="component" value="Unassembled WGS sequence"/>
</dbReference>
<reference evidence="3 4" key="1">
    <citation type="submission" date="2017-12" db="EMBL/GenBank/DDBJ databases">
        <title>Phylogenetic diversity of female urinary microbiome.</title>
        <authorList>
            <person name="Thomas-White K."/>
            <person name="Wolfe A.J."/>
        </authorList>
    </citation>
    <scope>NUCLEOTIDE SEQUENCE [LARGE SCALE GENOMIC DNA]</scope>
    <source>
        <strain evidence="3 4">UMB0112</strain>
    </source>
</reference>
<feature type="domain" description="LUD" evidence="1">
    <location>
        <begin position="2"/>
        <end position="192"/>
    </location>
</feature>
<evidence type="ECO:0000313" key="2">
    <source>
        <dbReference type="EMBL" id="MCZ6160476.1"/>
    </source>
</evidence>
<accession>A0A2I1N8L7</accession>
<evidence type="ECO:0000313" key="3">
    <source>
        <dbReference type="EMBL" id="PKZ28714.1"/>
    </source>
</evidence>
<protein>
    <submittedName>
        <fullName evidence="3">Lactate utilization protein</fullName>
    </submittedName>
</protein>
<dbReference type="EMBL" id="JAPXGO010000008">
    <property type="protein sequence ID" value="MCZ6160476.1"/>
    <property type="molecule type" value="Genomic_DNA"/>
</dbReference>
<dbReference type="InterPro" id="IPR003741">
    <property type="entry name" value="LUD_dom"/>
</dbReference>
<dbReference type="EMBL" id="PKHU01000007">
    <property type="protein sequence ID" value="PKZ28714.1"/>
    <property type="molecule type" value="Genomic_DNA"/>
</dbReference>
<reference evidence="2" key="2">
    <citation type="submission" date="2022-12" db="EMBL/GenBank/DDBJ databases">
        <title>Species Delineation and Comparative Genomics within the Campylobacter ureolyticus Complex.</title>
        <authorList>
            <person name="Maki J."/>
            <person name="Howard M."/>
            <person name="Connelly S."/>
            <person name="Hardy D.J."/>
            <person name="Cameron A."/>
        </authorList>
    </citation>
    <scope>NUCLEOTIDE SEQUENCE</scope>
    <source>
        <strain evidence="2">URMC_787</strain>
    </source>
</reference>
<dbReference type="AlphaFoldDB" id="A0A2I1N8L7"/>
<dbReference type="PANTHER" id="PTHR36179">
    <property type="entry name" value="LUD_DOM DOMAIN-CONTAINING PROTEIN"/>
    <property type="match status" value="1"/>
</dbReference>
<proteinExistence type="predicted"/>
<dbReference type="Proteomes" id="UP000234639">
    <property type="component" value="Unassembled WGS sequence"/>
</dbReference>
<evidence type="ECO:0000313" key="4">
    <source>
        <dbReference type="Proteomes" id="UP000234639"/>
    </source>
</evidence>
<organism evidence="3 4">
    <name type="scientific">Campylobacter ureolyticus</name>
    <dbReference type="NCBI Taxonomy" id="827"/>
    <lineage>
        <taxon>Bacteria</taxon>
        <taxon>Pseudomonadati</taxon>
        <taxon>Campylobacterota</taxon>
        <taxon>Epsilonproteobacteria</taxon>
        <taxon>Campylobacterales</taxon>
        <taxon>Campylobacteraceae</taxon>
        <taxon>Campylobacter</taxon>
    </lineage>
</organism>
<gene>
    <name evidence="3" type="ORF">CYJ41_07495</name>
    <name evidence="2" type="ORF">O6B32_08275</name>
</gene>
<dbReference type="Pfam" id="PF02589">
    <property type="entry name" value="LUD_dom"/>
    <property type="match status" value="1"/>
</dbReference>
<dbReference type="PANTHER" id="PTHR36179:SF2">
    <property type="entry name" value="LUD DOMAIN-CONTAINING PROTEIN"/>
    <property type="match status" value="1"/>
</dbReference>